<dbReference type="KEGG" id="dmi:Desmer_2288"/>
<gene>
    <name evidence="1" type="ordered locus">Desmer_2288</name>
</gene>
<dbReference type="RefSeq" id="WP_014903137.1">
    <property type="nucleotide sequence ID" value="NC_018515.1"/>
</dbReference>
<name>J7IYQ2_DESMD</name>
<dbReference type="EMBL" id="CP003629">
    <property type="protein sequence ID" value="AFQ44223.1"/>
    <property type="molecule type" value="Genomic_DNA"/>
</dbReference>
<dbReference type="STRING" id="768704.Desmer_2288"/>
<reference evidence="2" key="2">
    <citation type="submission" date="2012-08" db="EMBL/GenBank/DDBJ databases">
        <title>Finished genome of Desulfosporosinus meridiei DSM 13257.</title>
        <authorList>
            <person name="Huntemann M."/>
            <person name="Wei C.-L."/>
            <person name="Han J."/>
            <person name="Detter J.C."/>
            <person name="Han C."/>
            <person name="Davenport K."/>
            <person name="Daligault H."/>
            <person name="Erkkila T."/>
            <person name="Gu W."/>
            <person name="Munk A.C.C."/>
            <person name="Teshima H."/>
            <person name="Xu Y."/>
            <person name="Chain P."/>
            <person name="Tapia R."/>
            <person name="Chen A."/>
            <person name="Krypides N."/>
            <person name="Mavromatis K."/>
            <person name="Markowitz V."/>
            <person name="Szeto E."/>
            <person name="Ivanova N."/>
            <person name="Mikhailova N."/>
            <person name="Ovchinnikova G."/>
            <person name="Pagani I."/>
            <person name="Pati A."/>
            <person name="Goodwin L."/>
            <person name="Peters L."/>
            <person name="Pitluck S."/>
            <person name="Woyke T."/>
            <person name="Pester M."/>
            <person name="Spring S."/>
            <person name="Ollivier B."/>
            <person name="Rattei T."/>
            <person name="Klenk H.-P."/>
            <person name="Wagner M."/>
            <person name="Loy A."/>
        </authorList>
    </citation>
    <scope>NUCLEOTIDE SEQUENCE [LARGE SCALE GENOMIC DNA]</scope>
    <source>
        <strain evidence="2">ATCC BAA-275 / DSM 13257 / NCIMB 13706 / S10</strain>
    </source>
</reference>
<evidence type="ECO:0000313" key="1">
    <source>
        <dbReference type="EMBL" id="AFQ44223.1"/>
    </source>
</evidence>
<dbReference type="Proteomes" id="UP000005262">
    <property type="component" value="Chromosome"/>
</dbReference>
<dbReference type="HOGENOM" id="CLU_2698623_0_0_9"/>
<keyword evidence="2" id="KW-1185">Reference proteome</keyword>
<accession>J7IYQ2</accession>
<reference evidence="1 2" key="1">
    <citation type="journal article" date="2012" name="J. Bacteriol.">
        <title>Complete genome sequences of Desulfosporosinus orientis DSM765T, Desulfosporosinus youngiae DSM17734T, Desulfosporosinus meridiei DSM13257T, and Desulfosporosinus acidiphilus DSM22704T.</title>
        <authorList>
            <person name="Pester M."/>
            <person name="Brambilla E."/>
            <person name="Alazard D."/>
            <person name="Rattei T."/>
            <person name="Weinmaier T."/>
            <person name="Han J."/>
            <person name="Lucas S."/>
            <person name="Lapidus A."/>
            <person name="Cheng J.F."/>
            <person name="Goodwin L."/>
            <person name="Pitluck S."/>
            <person name="Peters L."/>
            <person name="Ovchinnikova G."/>
            <person name="Teshima H."/>
            <person name="Detter J.C."/>
            <person name="Han C.S."/>
            <person name="Tapia R."/>
            <person name="Land M.L."/>
            <person name="Hauser L."/>
            <person name="Kyrpides N.C."/>
            <person name="Ivanova N.N."/>
            <person name="Pagani I."/>
            <person name="Huntmann M."/>
            <person name="Wei C.L."/>
            <person name="Davenport K.W."/>
            <person name="Daligault H."/>
            <person name="Chain P.S."/>
            <person name="Chen A."/>
            <person name="Mavromatis K."/>
            <person name="Markowitz V."/>
            <person name="Szeto E."/>
            <person name="Mikhailova N."/>
            <person name="Pati A."/>
            <person name="Wagner M."/>
            <person name="Woyke T."/>
            <person name="Ollivier B."/>
            <person name="Klenk H.P."/>
            <person name="Spring S."/>
            <person name="Loy A."/>
        </authorList>
    </citation>
    <scope>NUCLEOTIDE SEQUENCE [LARGE SCALE GENOMIC DNA]</scope>
    <source>
        <strain evidence="2">ATCC BAA-275 / DSM 13257 / NCIMB 13706 / S10</strain>
    </source>
</reference>
<evidence type="ECO:0008006" key="3">
    <source>
        <dbReference type="Google" id="ProtNLM"/>
    </source>
</evidence>
<evidence type="ECO:0000313" key="2">
    <source>
        <dbReference type="Proteomes" id="UP000005262"/>
    </source>
</evidence>
<organism evidence="1 2">
    <name type="scientific">Desulfosporosinus meridiei (strain ATCC BAA-275 / DSM 13257 / KCTC 12902 / NCIMB 13706 / S10)</name>
    <dbReference type="NCBI Taxonomy" id="768704"/>
    <lineage>
        <taxon>Bacteria</taxon>
        <taxon>Bacillati</taxon>
        <taxon>Bacillota</taxon>
        <taxon>Clostridia</taxon>
        <taxon>Eubacteriales</taxon>
        <taxon>Desulfitobacteriaceae</taxon>
        <taxon>Desulfosporosinus</taxon>
    </lineage>
</organism>
<sequence>MVIGEITLDIDEENKISLQQILGQLEGILQYQLKHRDVIVFYDSQRISYDQILETALQANYHISRFYVTEEEC</sequence>
<proteinExistence type="predicted"/>
<dbReference type="AlphaFoldDB" id="J7IYQ2"/>
<dbReference type="OrthoDB" id="1799386at2"/>
<protein>
    <recommendedName>
        <fullName evidence="3">HMA domain-containing protein</fullName>
    </recommendedName>
</protein>